<dbReference type="STRING" id="764103.G7DVD0"/>
<proteinExistence type="inferred from homology"/>
<name>G7DVD0_MIXOS</name>
<evidence type="ECO:0000259" key="6">
    <source>
        <dbReference type="Pfam" id="PF07976"/>
    </source>
</evidence>
<evidence type="ECO:0000256" key="2">
    <source>
        <dbReference type="ARBA" id="ARBA00022630"/>
    </source>
</evidence>
<dbReference type="EMBL" id="BABT02000037">
    <property type="protein sequence ID" value="GAA94540.1"/>
    <property type="molecule type" value="Genomic_DNA"/>
</dbReference>
<comment type="similarity">
    <text evidence="1">Belongs to the PheA/TfdB FAD monooxygenase family.</text>
</comment>
<dbReference type="eggNOG" id="KOG3855">
    <property type="taxonomic scope" value="Eukaryota"/>
</dbReference>
<reference evidence="7 8" key="1">
    <citation type="journal article" date="2011" name="J. Gen. Appl. Microbiol.">
        <title>Draft genome sequencing of the enigmatic basidiomycete Mixia osmundae.</title>
        <authorList>
            <person name="Nishida H."/>
            <person name="Nagatsuka Y."/>
            <person name="Sugiyama J."/>
        </authorList>
    </citation>
    <scope>NUCLEOTIDE SEQUENCE [LARGE SCALE GENOMIC DNA]</scope>
    <source>
        <strain evidence="8">CBS 9802 / IAM 14324 / JCM 22182 / KY 12970</strain>
    </source>
</reference>
<sequence length="577" mass="63617">MDAVDVVIIGAGPAGLTAQLCLTKLGFSVLCVDANSERTQTGKADGLQPRTLEVLRNISPALHNDLTQLVPSYKLYACSFFDADEQGNLYRSSRHEACPDDSVQDRYTLMTHQGHIESALMRATNAISGATEPDTVLRNYAFAGFSLSKPTASAHPVSVTLDNVCTGEQKQMSCKYLLGADGAKSGVRAACGIPFQGSSSESTWSVIDATLDTDFPDIRIRSMIRSAHGTIMTLPREDGISRFYVQLQGMEREQATSEAAIAQIKRVFQPYRMDIKSVVWQSSYTIGQRVATSYTAHDYRILLLGDACHCHSPKSGQGMNFAISDALSLAQYLYMAEKLGHHRELMLQAYEDERRGAAMSLIKFDQLYASLVRTKSTQGKDLIPFFAKNQGFTTGCAIRYDQSAMLLNDYHWLSAKKSQPSSAEQLTIGQRLLRAPACQLYDRTQSSLEHAVLFDGSFRLYLFSDSSRDRLSVGAIWLSSEHSFLQVRSKSSVRIKIVAVLPGEAEFDELPEILRQRQDGAFKSAQAFQLYGISPQQGAIVLVRPDGFVAAIEDLEPSGMTRLSHFFASLVQSKDAI</sequence>
<reference evidence="7 8" key="2">
    <citation type="journal article" date="2012" name="Open Biol.">
        <title>Characteristics of nucleosomes and linker DNA regions on the genome of the basidiomycete Mixia osmundae revealed by mono- and dinucleosome mapping.</title>
        <authorList>
            <person name="Nishida H."/>
            <person name="Kondo S."/>
            <person name="Matsumoto T."/>
            <person name="Suzuki Y."/>
            <person name="Yoshikawa H."/>
            <person name="Taylor T.D."/>
            <person name="Sugiyama J."/>
        </authorList>
    </citation>
    <scope>NUCLEOTIDE SEQUENCE [LARGE SCALE GENOMIC DNA]</scope>
    <source>
        <strain evidence="8">CBS 9802 / IAM 14324 / JCM 22182 / KY 12970</strain>
    </source>
</reference>
<dbReference type="InterPro" id="IPR012941">
    <property type="entry name" value="Phe_hydrox_C_dim_dom"/>
</dbReference>
<dbReference type="InterPro" id="IPR050641">
    <property type="entry name" value="RIFMO-like"/>
</dbReference>
<protein>
    <recommendedName>
        <fullName evidence="9">FAD-binding domain-containing protein</fullName>
    </recommendedName>
</protein>
<keyword evidence="8" id="KW-1185">Reference proteome</keyword>
<dbReference type="GO" id="GO:0016709">
    <property type="term" value="F:oxidoreductase activity, acting on paired donors, with incorporation or reduction of molecular oxygen, NAD(P)H as one donor, and incorporation of one atom of oxygen"/>
    <property type="evidence" value="ECO:0007669"/>
    <property type="project" value="UniProtKB-ARBA"/>
</dbReference>
<dbReference type="SUPFAM" id="SSF51905">
    <property type="entry name" value="FAD/NAD(P)-binding domain"/>
    <property type="match status" value="1"/>
</dbReference>
<dbReference type="Proteomes" id="UP000009131">
    <property type="component" value="Unassembled WGS sequence"/>
</dbReference>
<dbReference type="OrthoDB" id="1716816at2759"/>
<dbReference type="Gene3D" id="3.50.50.60">
    <property type="entry name" value="FAD/NAD(P)-binding domain"/>
    <property type="match status" value="1"/>
</dbReference>
<dbReference type="InterPro" id="IPR038220">
    <property type="entry name" value="PHOX_C_sf"/>
</dbReference>
<dbReference type="GO" id="GO:0071949">
    <property type="term" value="F:FAD binding"/>
    <property type="evidence" value="ECO:0007669"/>
    <property type="project" value="InterPro"/>
</dbReference>
<evidence type="ECO:0000256" key="4">
    <source>
        <dbReference type="ARBA" id="ARBA00023002"/>
    </source>
</evidence>
<dbReference type="HOGENOM" id="CLU_009665_9_2_1"/>
<dbReference type="Gene3D" id="3.30.9.10">
    <property type="entry name" value="D-Amino Acid Oxidase, subunit A, domain 2"/>
    <property type="match status" value="1"/>
</dbReference>
<accession>G7DVD0</accession>
<organism evidence="7 8">
    <name type="scientific">Mixia osmundae (strain CBS 9802 / IAM 14324 / JCM 22182 / KY 12970)</name>
    <dbReference type="NCBI Taxonomy" id="764103"/>
    <lineage>
        <taxon>Eukaryota</taxon>
        <taxon>Fungi</taxon>
        <taxon>Dikarya</taxon>
        <taxon>Basidiomycota</taxon>
        <taxon>Pucciniomycotina</taxon>
        <taxon>Mixiomycetes</taxon>
        <taxon>Mixiales</taxon>
        <taxon>Mixiaceae</taxon>
        <taxon>Mixia</taxon>
    </lineage>
</organism>
<feature type="domain" description="Phenol hydroxylase-like C-terminal dimerisation" evidence="6">
    <location>
        <begin position="399"/>
        <end position="573"/>
    </location>
</feature>
<evidence type="ECO:0000313" key="8">
    <source>
        <dbReference type="Proteomes" id="UP000009131"/>
    </source>
</evidence>
<keyword evidence="3" id="KW-0274">FAD</keyword>
<dbReference type="PRINTS" id="PR00420">
    <property type="entry name" value="RNGMNOXGNASE"/>
</dbReference>
<feature type="domain" description="FAD-binding" evidence="5">
    <location>
        <begin position="4"/>
        <end position="364"/>
    </location>
</feature>
<dbReference type="AlphaFoldDB" id="G7DVD0"/>
<evidence type="ECO:0000259" key="5">
    <source>
        <dbReference type="Pfam" id="PF01494"/>
    </source>
</evidence>
<evidence type="ECO:0000256" key="3">
    <source>
        <dbReference type="ARBA" id="ARBA00022827"/>
    </source>
</evidence>
<evidence type="ECO:0000313" key="7">
    <source>
        <dbReference type="EMBL" id="GAA94540.1"/>
    </source>
</evidence>
<keyword evidence="2" id="KW-0285">Flavoprotein</keyword>
<gene>
    <name evidence="7" type="primary">Mo01192</name>
    <name evidence="7" type="ORF">E5Q_01192</name>
</gene>
<dbReference type="InParanoid" id="G7DVD0"/>
<dbReference type="InterPro" id="IPR002938">
    <property type="entry name" value="FAD-bd"/>
</dbReference>
<dbReference type="PANTHER" id="PTHR43004:SF4">
    <property type="entry name" value="FAD-BINDING DOMAIN-CONTAINING PROTEIN"/>
    <property type="match status" value="1"/>
</dbReference>
<keyword evidence="4" id="KW-0560">Oxidoreductase</keyword>
<comment type="caution">
    <text evidence="7">The sequence shown here is derived from an EMBL/GenBank/DDBJ whole genome shotgun (WGS) entry which is preliminary data.</text>
</comment>
<evidence type="ECO:0000256" key="1">
    <source>
        <dbReference type="ARBA" id="ARBA00007801"/>
    </source>
</evidence>
<dbReference type="InterPro" id="IPR036249">
    <property type="entry name" value="Thioredoxin-like_sf"/>
</dbReference>
<dbReference type="Pfam" id="PF07976">
    <property type="entry name" value="Phe_hydrox_dim"/>
    <property type="match status" value="1"/>
</dbReference>
<dbReference type="SUPFAM" id="SSF52833">
    <property type="entry name" value="Thioredoxin-like"/>
    <property type="match status" value="1"/>
</dbReference>
<dbReference type="Gene3D" id="3.40.30.20">
    <property type="match status" value="1"/>
</dbReference>
<dbReference type="PANTHER" id="PTHR43004">
    <property type="entry name" value="TRK SYSTEM POTASSIUM UPTAKE PROTEIN"/>
    <property type="match status" value="1"/>
</dbReference>
<dbReference type="InterPro" id="IPR036188">
    <property type="entry name" value="FAD/NAD-bd_sf"/>
</dbReference>
<dbReference type="Pfam" id="PF01494">
    <property type="entry name" value="FAD_binding_3"/>
    <property type="match status" value="1"/>
</dbReference>
<evidence type="ECO:0008006" key="9">
    <source>
        <dbReference type="Google" id="ProtNLM"/>
    </source>
</evidence>
<dbReference type="SUPFAM" id="SSF54373">
    <property type="entry name" value="FAD-linked reductases, C-terminal domain"/>
    <property type="match status" value="1"/>
</dbReference>